<dbReference type="InterPro" id="IPR023313">
    <property type="entry name" value="UBQ-conjugating_AS"/>
</dbReference>
<dbReference type="GO" id="GO:0061631">
    <property type="term" value="F:ubiquitin conjugating enzyme activity"/>
    <property type="evidence" value="ECO:0007669"/>
    <property type="project" value="UniProtKB-EC"/>
</dbReference>
<name>A0A0R3TAS5_RODNA</name>
<dbReference type="Gene3D" id="3.10.110.10">
    <property type="entry name" value="Ubiquitin Conjugating Enzyme"/>
    <property type="match status" value="1"/>
</dbReference>
<dbReference type="EMBL" id="UZAE01002751">
    <property type="protein sequence ID" value="VDO00022.1"/>
    <property type="molecule type" value="Genomic_DNA"/>
</dbReference>
<organism evidence="13">
    <name type="scientific">Rodentolepis nana</name>
    <name type="common">Dwarf tapeworm</name>
    <name type="synonym">Hymenolepis nana</name>
    <dbReference type="NCBI Taxonomy" id="102285"/>
    <lineage>
        <taxon>Eukaryota</taxon>
        <taxon>Metazoa</taxon>
        <taxon>Spiralia</taxon>
        <taxon>Lophotrochozoa</taxon>
        <taxon>Platyhelminthes</taxon>
        <taxon>Cestoda</taxon>
        <taxon>Eucestoda</taxon>
        <taxon>Cyclophyllidea</taxon>
        <taxon>Hymenolepididae</taxon>
        <taxon>Rodentolepis</taxon>
    </lineage>
</organism>
<keyword evidence="4" id="KW-0808">Transferase</keyword>
<dbReference type="InterPro" id="IPR000608">
    <property type="entry name" value="UBC"/>
</dbReference>
<evidence type="ECO:0000259" key="10">
    <source>
        <dbReference type="PROSITE" id="PS50127"/>
    </source>
</evidence>
<dbReference type="PANTHER" id="PTHR24068">
    <property type="entry name" value="UBIQUITIN-CONJUGATING ENZYME E2"/>
    <property type="match status" value="1"/>
</dbReference>
<reference evidence="13" key="1">
    <citation type="submission" date="2017-02" db="UniProtKB">
        <authorList>
            <consortium name="WormBaseParasite"/>
        </authorList>
    </citation>
    <scope>IDENTIFICATION</scope>
</reference>
<dbReference type="STRING" id="102285.A0A0R3TAS5"/>
<evidence type="ECO:0000256" key="9">
    <source>
        <dbReference type="RuleBase" id="RU362109"/>
    </source>
</evidence>
<dbReference type="WBParaSite" id="HNAJ_0000416401-mRNA-1">
    <property type="protein sequence ID" value="HNAJ_0000416401-mRNA-1"/>
    <property type="gene ID" value="HNAJ_0000416401"/>
</dbReference>
<evidence type="ECO:0000313" key="11">
    <source>
        <dbReference type="EMBL" id="VDO00022.1"/>
    </source>
</evidence>
<protein>
    <recommendedName>
        <fullName evidence="3">E2 ubiquitin-conjugating enzyme</fullName>
        <ecNumber evidence="3">2.3.2.23</ecNumber>
    </recommendedName>
</protein>
<dbReference type="EC" id="2.3.2.23" evidence="3"/>
<comment type="catalytic activity">
    <reaction evidence="1">
        <text>S-ubiquitinyl-[E1 ubiquitin-activating enzyme]-L-cysteine + [E2 ubiquitin-conjugating enzyme]-L-cysteine = [E1 ubiquitin-activating enzyme]-L-cysteine + S-ubiquitinyl-[E2 ubiquitin-conjugating enzyme]-L-cysteine.</text>
        <dbReference type="EC" id="2.3.2.23"/>
    </reaction>
</comment>
<evidence type="ECO:0000256" key="2">
    <source>
        <dbReference type="ARBA" id="ARBA00004906"/>
    </source>
</evidence>
<sequence>MNLTRIKKDLIDLEKLNQDSKTNCSASLVNGDIKHWQGIIIGPDGTPYEGGVFRLNIRFPSNYPFEPPQITFKTKIYHPNINSKGHICLDILKDQWSPSLTMSSGNKLIQRQLLLLSISSILNDPNLDNPLMTEIARMYKLNREKYVEIARNWTQKYATGGGE</sequence>
<dbReference type="Proteomes" id="UP000278807">
    <property type="component" value="Unassembled WGS sequence"/>
</dbReference>
<evidence type="ECO:0000256" key="1">
    <source>
        <dbReference type="ARBA" id="ARBA00000485"/>
    </source>
</evidence>
<evidence type="ECO:0000313" key="12">
    <source>
        <dbReference type="Proteomes" id="UP000278807"/>
    </source>
</evidence>
<comment type="similarity">
    <text evidence="9">Belongs to the ubiquitin-conjugating enzyme family.</text>
</comment>
<evidence type="ECO:0000256" key="7">
    <source>
        <dbReference type="ARBA" id="ARBA00022840"/>
    </source>
</evidence>
<evidence type="ECO:0000256" key="3">
    <source>
        <dbReference type="ARBA" id="ARBA00012486"/>
    </source>
</evidence>
<evidence type="ECO:0000256" key="6">
    <source>
        <dbReference type="ARBA" id="ARBA00022786"/>
    </source>
</evidence>
<keyword evidence="6 9" id="KW-0833">Ubl conjugation pathway</keyword>
<keyword evidence="5 9" id="KW-0547">Nucleotide-binding</keyword>
<evidence type="ECO:0000256" key="8">
    <source>
        <dbReference type="PROSITE-ProRule" id="PRU10133"/>
    </source>
</evidence>
<keyword evidence="12" id="KW-1185">Reference proteome</keyword>
<dbReference type="SMART" id="SM00212">
    <property type="entry name" value="UBCc"/>
    <property type="match status" value="1"/>
</dbReference>
<evidence type="ECO:0000313" key="13">
    <source>
        <dbReference type="WBParaSite" id="HNAJ_0000416401-mRNA-1"/>
    </source>
</evidence>
<keyword evidence="7 9" id="KW-0067">ATP-binding</keyword>
<dbReference type="PROSITE" id="PS00183">
    <property type="entry name" value="UBC_1"/>
    <property type="match status" value="1"/>
</dbReference>
<dbReference type="AlphaFoldDB" id="A0A0R3TAS5"/>
<dbReference type="GO" id="GO:0005524">
    <property type="term" value="F:ATP binding"/>
    <property type="evidence" value="ECO:0007669"/>
    <property type="project" value="UniProtKB-UniRule"/>
</dbReference>
<comment type="pathway">
    <text evidence="2">Protein modification; protein ubiquitination.</text>
</comment>
<dbReference type="Pfam" id="PF00179">
    <property type="entry name" value="UQ_con"/>
    <property type="match status" value="1"/>
</dbReference>
<proteinExistence type="inferred from homology"/>
<dbReference type="PROSITE" id="PS50127">
    <property type="entry name" value="UBC_2"/>
    <property type="match status" value="1"/>
</dbReference>
<evidence type="ECO:0000256" key="5">
    <source>
        <dbReference type="ARBA" id="ARBA00022741"/>
    </source>
</evidence>
<gene>
    <name evidence="11" type="ORF">HNAJ_LOCUS4162</name>
</gene>
<feature type="domain" description="UBC core" evidence="10">
    <location>
        <begin position="1"/>
        <end position="159"/>
    </location>
</feature>
<evidence type="ECO:0000256" key="4">
    <source>
        <dbReference type="ARBA" id="ARBA00022679"/>
    </source>
</evidence>
<dbReference type="OrthoDB" id="7851174at2759"/>
<dbReference type="FunFam" id="3.10.110.10:FF:000101">
    <property type="entry name" value="Ubiquitin-conjugating enzyme E2 D2"/>
    <property type="match status" value="1"/>
</dbReference>
<dbReference type="InterPro" id="IPR016135">
    <property type="entry name" value="UBQ-conjugating_enzyme/RWD"/>
</dbReference>
<reference evidence="11 12" key="2">
    <citation type="submission" date="2018-11" db="EMBL/GenBank/DDBJ databases">
        <authorList>
            <consortium name="Pathogen Informatics"/>
        </authorList>
    </citation>
    <scope>NUCLEOTIDE SEQUENCE [LARGE SCALE GENOMIC DNA]</scope>
</reference>
<accession>A0A0R3TAS5</accession>
<dbReference type="SUPFAM" id="SSF54495">
    <property type="entry name" value="UBC-like"/>
    <property type="match status" value="1"/>
</dbReference>
<feature type="active site" description="Glycyl thioester intermediate" evidence="8">
    <location>
        <position position="88"/>
    </location>
</feature>